<feature type="region of interest" description="Disordered" evidence="1">
    <location>
        <begin position="1"/>
        <end position="20"/>
    </location>
</feature>
<evidence type="ECO:0000313" key="2">
    <source>
        <dbReference type="EMBL" id="MBC6464246.1"/>
    </source>
</evidence>
<dbReference type="EMBL" id="JABVEC010000001">
    <property type="protein sequence ID" value="MBC6464246.1"/>
    <property type="molecule type" value="Genomic_DNA"/>
</dbReference>
<dbReference type="RefSeq" id="WP_187241181.1">
    <property type="nucleotide sequence ID" value="NZ_BAAAOK010000011.1"/>
</dbReference>
<sequence length="72" mass="8074">MVTAKIVCQGKTESGEGDERQAHVTFGPDYADGRNEEWALYTPSLSLSMNLRGPVADRFEQGSRYTLTFEEE</sequence>
<proteinExistence type="predicted"/>
<organism evidence="2 3">
    <name type="scientific">Actinomadura alba</name>
    <dbReference type="NCBI Taxonomy" id="406431"/>
    <lineage>
        <taxon>Bacteria</taxon>
        <taxon>Bacillati</taxon>
        <taxon>Actinomycetota</taxon>
        <taxon>Actinomycetes</taxon>
        <taxon>Streptosporangiales</taxon>
        <taxon>Thermomonosporaceae</taxon>
        <taxon>Actinomadura</taxon>
    </lineage>
</organism>
<name>A0ABR7LHK2_9ACTN</name>
<dbReference type="Proteomes" id="UP000805614">
    <property type="component" value="Unassembled WGS sequence"/>
</dbReference>
<keyword evidence="3" id="KW-1185">Reference proteome</keyword>
<accession>A0ABR7LHK2</accession>
<reference evidence="2 3" key="1">
    <citation type="submission" date="2020-06" db="EMBL/GenBank/DDBJ databases">
        <title>Actinomadura xiongansis sp. nov., isolated from soil of Baiyangdian.</title>
        <authorList>
            <person name="Zhang X."/>
        </authorList>
    </citation>
    <scope>NUCLEOTIDE SEQUENCE [LARGE SCALE GENOMIC DNA]</scope>
    <source>
        <strain evidence="2 3">HBUM206468</strain>
    </source>
</reference>
<comment type="caution">
    <text evidence="2">The sequence shown here is derived from an EMBL/GenBank/DDBJ whole genome shotgun (WGS) entry which is preliminary data.</text>
</comment>
<protein>
    <submittedName>
        <fullName evidence="2">Uncharacterized protein</fullName>
    </submittedName>
</protein>
<gene>
    <name evidence="2" type="ORF">HKK74_01845</name>
</gene>
<evidence type="ECO:0000313" key="3">
    <source>
        <dbReference type="Proteomes" id="UP000805614"/>
    </source>
</evidence>
<evidence type="ECO:0000256" key="1">
    <source>
        <dbReference type="SAM" id="MobiDB-lite"/>
    </source>
</evidence>